<dbReference type="EMBL" id="MU155199">
    <property type="protein sequence ID" value="KAF9480170.1"/>
    <property type="molecule type" value="Genomic_DNA"/>
</dbReference>
<dbReference type="Proteomes" id="UP000807469">
    <property type="component" value="Unassembled WGS sequence"/>
</dbReference>
<evidence type="ECO:0000259" key="1">
    <source>
        <dbReference type="PROSITE" id="PS50097"/>
    </source>
</evidence>
<dbReference type="SMART" id="SM00225">
    <property type="entry name" value="BTB"/>
    <property type="match status" value="1"/>
</dbReference>
<gene>
    <name evidence="2" type="ORF">BDN70DRAFT_877915</name>
</gene>
<feature type="domain" description="BTB" evidence="1">
    <location>
        <begin position="12"/>
        <end position="75"/>
    </location>
</feature>
<protein>
    <recommendedName>
        <fullName evidence="1">BTB domain-containing protein</fullName>
    </recommendedName>
</protein>
<organism evidence="2 3">
    <name type="scientific">Pholiota conissans</name>
    <dbReference type="NCBI Taxonomy" id="109636"/>
    <lineage>
        <taxon>Eukaryota</taxon>
        <taxon>Fungi</taxon>
        <taxon>Dikarya</taxon>
        <taxon>Basidiomycota</taxon>
        <taxon>Agaricomycotina</taxon>
        <taxon>Agaricomycetes</taxon>
        <taxon>Agaricomycetidae</taxon>
        <taxon>Agaricales</taxon>
        <taxon>Agaricineae</taxon>
        <taxon>Strophariaceae</taxon>
        <taxon>Pholiota</taxon>
    </lineage>
</organism>
<dbReference type="PROSITE" id="PS50097">
    <property type="entry name" value="BTB"/>
    <property type="match status" value="1"/>
</dbReference>
<reference evidence="2" key="1">
    <citation type="submission" date="2020-11" db="EMBL/GenBank/DDBJ databases">
        <authorList>
            <consortium name="DOE Joint Genome Institute"/>
            <person name="Ahrendt S."/>
            <person name="Riley R."/>
            <person name="Andreopoulos W."/>
            <person name="Labutti K."/>
            <person name="Pangilinan J."/>
            <person name="Ruiz-Duenas F.J."/>
            <person name="Barrasa J.M."/>
            <person name="Sanchez-Garcia M."/>
            <person name="Camarero S."/>
            <person name="Miyauchi S."/>
            <person name="Serrano A."/>
            <person name="Linde D."/>
            <person name="Babiker R."/>
            <person name="Drula E."/>
            <person name="Ayuso-Fernandez I."/>
            <person name="Pacheco R."/>
            <person name="Padilla G."/>
            <person name="Ferreira P."/>
            <person name="Barriuso J."/>
            <person name="Kellner H."/>
            <person name="Castanera R."/>
            <person name="Alfaro M."/>
            <person name="Ramirez L."/>
            <person name="Pisabarro A.G."/>
            <person name="Kuo A."/>
            <person name="Tritt A."/>
            <person name="Lipzen A."/>
            <person name="He G."/>
            <person name="Yan M."/>
            <person name="Ng V."/>
            <person name="Cullen D."/>
            <person name="Martin F."/>
            <person name="Rosso M.-N."/>
            <person name="Henrissat B."/>
            <person name="Hibbett D."/>
            <person name="Martinez A.T."/>
            <person name="Grigoriev I.V."/>
        </authorList>
    </citation>
    <scope>NUCLEOTIDE SEQUENCE</scope>
    <source>
        <strain evidence="2">CIRM-BRFM 674</strain>
    </source>
</reference>
<dbReference type="InterPro" id="IPR000210">
    <property type="entry name" value="BTB/POZ_dom"/>
</dbReference>
<proteinExistence type="predicted"/>
<keyword evidence="3" id="KW-1185">Reference proteome</keyword>
<comment type="caution">
    <text evidence="2">The sequence shown here is derived from an EMBL/GenBank/DDBJ whole genome shotgun (WGS) entry which is preliminary data.</text>
</comment>
<dbReference type="CDD" id="cd18186">
    <property type="entry name" value="BTB_POZ_ZBTB_KLHL-like"/>
    <property type="match status" value="1"/>
</dbReference>
<accession>A0A9P5Z557</accession>
<name>A0A9P5Z557_9AGAR</name>
<dbReference type="Pfam" id="PF00651">
    <property type="entry name" value="BTB"/>
    <property type="match status" value="1"/>
</dbReference>
<dbReference type="Gene3D" id="3.30.710.10">
    <property type="entry name" value="Potassium Channel Kv1.1, Chain A"/>
    <property type="match status" value="1"/>
</dbReference>
<sequence length="279" mass="31062">MTISSHFDSADADVILLTTEADCSTEFHVHKCILAAASSFFSDMFSLPQETAEELPIIPVTETSSRLDTILRCIYPVPDPVVETLDELAGALGIAIKYDFTTALSALRKQLVSRKHLLKSPIRVYAIACHYELEEEAQTASRHTLNVNLLDAVPCKELKNISGYDYHRLLTLHRRRSAAALELIKAPVDLKCMHCNTSAFTCHDAPKWWYEFERGARVELGARPTTDVIFGMEFLFKAARASGCMRCPESVLNSWKFLESLKAAIDALPSTVTCIETCS</sequence>
<dbReference type="SUPFAM" id="SSF54695">
    <property type="entry name" value="POZ domain"/>
    <property type="match status" value="1"/>
</dbReference>
<dbReference type="AlphaFoldDB" id="A0A9P5Z557"/>
<dbReference type="InterPro" id="IPR011333">
    <property type="entry name" value="SKP1/BTB/POZ_sf"/>
</dbReference>
<evidence type="ECO:0000313" key="3">
    <source>
        <dbReference type="Proteomes" id="UP000807469"/>
    </source>
</evidence>
<evidence type="ECO:0000313" key="2">
    <source>
        <dbReference type="EMBL" id="KAF9480170.1"/>
    </source>
</evidence>
<dbReference type="OrthoDB" id="71307at2759"/>